<evidence type="ECO:0000313" key="4">
    <source>
        <dbReference type="EMBL" id="PSL01857.1"/>
    </source>
</evidence>
<dbReference type="InterPro" id="IPR036388">
    <property type="entry name" value="WH-like_DNA-bd_sf"/>
</dbReference>
<evidence type="ECO:0000259" key="2">
    <source>
        <dbReference type="Pfam" id="PF08223"/>
    </source>
</evidence>
<evidence type="ECO:0000259" key="1">
    <source>
        <dbReference type="Pfam" id="PF07848"/>
    </source>
</evidence>
<dbReference type="Pfam" id="PF08223">
    <property type="entry name" value="PaaX_C"/>
    <property type="match status" value="1"/>
</dbReference>
<dbReference type="InterPro" id="IPR012906">
    <property type="entry name" value="PaaX-like_N"/>
</dbReference>
<evidence type="ECO:0000313" key="5">
    <source>
        <dbReference type="Proteomes" id="UP000243528"/>
    </source>
</evidence>
<evidence type="ECO:0000259" key="3">
    <source>
        <dbReference type="Pfam" id="PF20803"/>
    </source>
</evidence>
<protein>
    <submittedName>
        <fullName evidence="4">PaaX family transcriptional regulator</fullName>
    </submittedName>
</protein>
<accession>A0A2P8DXF9</accession>
<dbReference type="AlphaFoldDB" id="A0A2P8DXF9"/>
<dbReference type="OrthoDB" id="2270427at2"/>
<keyword evidence="5" id="KW-1185">Reference proteome</keyword>
<dbReference type="InterPro" id="IPR013225">
    <property type="entry name" value="PaaX_C"/>
</dbReference>
<reference evidence="4 5" key="1">
    <citation type="submission" date="2018-03" db="EMBL/GenBank/DDBJ databases">
        <title>Genomic Encyclopedia of Archaeal and Bacterial Type Strains, Phase II (KMG-II): from individual species to whole genera.</title>
        <authorList>
            <person name="Goeker M."/>
        </authorList>
    </citation>
    <scope>NUCLEOTIDE SEQUENCE [LARGE SCALE GENOMIC DNA]</scope>
    <source>
        <strain evidence="4 5">DSM 45211</strain>
    </source>
</reference>
<dbReference type="PANTHER" id="PTHR30319">
    <property type="entry name" value="PHENYLACETIC ACID REGULATOR-RELATED TRANSCRIPTIONAL REPRESSOR"/>
    <property type="match status" value="1"/>
</dbReference>
<organism evidence="4 5">
    <name type="scientific">Haloactinopolyspora alba</name>
    <dbReference type="NCBI Taxonomy" id="648780"/>
    <lineage>
        <taxon>Bacteria</taxon>
        <taxon>Bacillati</taxon>
        <taxon>Actinomycetota</taxon>
        <taxon>Actinomycetes</taxon>
        <taxon>Jiangellales</taxon>
        <taxon>Jiangellaceae</taxon>
        <taxon>Haloactinopolyspora</taxon>
    </lineage>
</organism>
<name>A0A2P8DXF9_9ACTN</name>
<dbReference type="Gene3D" id="3.30.70.2650">
    <property type="match status" value="1"/>
</dbReference>
<dbReference type="GO" id="GO:0006351">
    <property type="term" value="P:DNA-templated transcription"/>
    <property type="evidence" value="ECO:0007669"/>
    <property type="project" value="InterPro"/>
</dbReference>
<proteinExistence type="predicted"/>
<feature type="domain" description="Transcriptional repressor PaaX-like N-terminal" evidence="1">
    <location>
        <begin position="3"/>
        <end position="71"/>
    </location>
</feature>
<gene>
    <name evidence="4" type="ORF">CLV30_11296</name>
</gene>
<dbReference type="EMBL" id="PYGE01000012">
    <property type="protein sequence ID" value="PSL01857.1"/>
    <property type="molecule type" value="Genomic_DNA"/>
</dbReference>
<dbReference type="Pfam" id="PF20803">
    <property type="entry name" value="PaaX_M"/>
    <property type="match status" value="1"/>
</dbReference>
<dbReference type="Proteomes" id="UP000243528">
    <property type="component" value="Unassembled WGS sequence"/>
</dbReference>
<dbReference type="RefSeq" id="WP_106538376.1">
    <property type="nucleotide sequence ID" value="NZ_PYGE01000012.1"/>
</dbReference>
<sequence>MNARSALFDLYGDHIRARGGRARVAALVRLLEPLGIAAPAVRTAVSRMVKQDWLRPVRLGGAPGYELTERADRRLREAAARIYRTDGADSWDGRWHVVVPQRSAQRATRERIRNGLAYLGYAPVGDGTWIAARPSPELSSLLDAEKLRAERFNARHQGDDAELVRRAWDLDAVGRSYQRWLAEARELLAALPDAPTDEQAFATRSRLVHEWRKFLFTDPGLPRTLLPDDWPGDDAARFFDEQAGRLLPAAARFVDHCLAIAGPSRKEDT</sequence>
<dbReference type="Gene3D" id="1.10.10.10">
    <property type="entry name" value="Winged helix-like DNA-binding domain superfamily/Winged helix DNA-binding domain"/>
    <property type="match status" value="1"/>
</dbReference>
<dbReference type="Pfam" id="PF07848">
    <property type="entry name" value="PaaX"/>
    <property type="match status" value="1"/>
</dbReference>
<dbReference type="InterPro" id="IPR048846">
    <property type="entry name" value="PaaX-like_central"/>
</dbReference>
<feature type="domain" description="Transcriptional repressor PaaX-like C-terminal" evidence="2">
    <location>
        <begin position="168"/>
        <end position="255"/>
    </location>
</feature>
<comment type="caution">
    <text evidence="4">The sequence shown here is derived from an EMBL/GenBank/DDBJ whole genome shotgun (WGS) entry which is preliminary data.</text>
</comment>
<dbReference type="InterPro" id="IPR011965">
    <property type="entry name" value="PaaX_trns_reg"/>
</dbReference>
<dbReference type="PANTHER" id="PTHR30319:SF1">
    <property type="entry name" value="TRANSCRIPTIONAL REPRESSOR PAAX"/>
    <property type="match status" value="1"/>
</dbReference>
<dbReference type="Gene3D" id="1.20.58.1460">
    <property type="match status" value="1"/>
</dbReference>
<feature type="domain" description="Transcriptional repressor PaaX-like central Cas2-like" evidence="3">
    <location>
        <begin position="89"/>
        <end position="158"/>
    </location>
</feature>
<dbReference type="PIRSF" id="PIRSF020623">
    <property type="entry name" value="PaaX"/>
    <property type="match status" value="1"/>
</dbReference>